<evidence type="ECO:0000313" key="9">
    <source>
        <dbReference type="EMBL" id="MBB5696396.1"/>
    </source>
</evidence>
<dbReference type="Proteomes" id="UP000580654">
    <property type="component" value="Unassembled WGS sequence"/>
</dbReference>
<dbReference type="SUPFAM" id="SSF53383">
    <property type="entry name" value="PLP-dependent transferases"/>
    <property type="match status" value="1"/>
</dbReference>
<dbReference type="PANTHER" id="PTHR46383:SF1">
    <property type="entry name" value="ASPARTATE AMINOTRANSFERASE"/>
    <property type="match status" value="1"/>
</dbReference>
<sequence length="311" mass="33657">MGETTYTPQEGTAAMKWAMQATLDEGDEVIVPSPYWVSYGDIARLFGGRPVTVLCPEANGFRLRPEALETAITPRTRWVVLNSPNNPSGAVAGWDDMRAIADVMLQHPHVLILTDDMYEHLLYDDARFCTTAQVEPRLRDRVLTVNGGSKSYSMTGWRVGFCGGPMALIKGMAKVQGQSTGGISGISQAAAVAALEGPQDGLQVRAAIYRGRRDMALSMLATAPGLRCRKPGGAFYLFVNMEGCLGKVTAGGARIATDQDFMTALLREQAVAAVHGAAYGMSPFFRLSYATSDALFRKGCERIVRFCARTQ</sequence>
<evidence type="ECO:0000256" key="1">
    <source>
        <dbReference type="ARBA" id="ARBA00001933"/>
    </source>
</evidence>
<dbReference type="EMBL" id="JACIJD010000040">
    <property type="protein sequence ID" value="MBB5696396.1"/>
    <property type="molecule type" value="Genomic_DNA"/>
</dbReference>
<dbReference type="GO" id="GO:0004069">
    <property type="term" value="F:L-aspartate:2-oxoglutarate aminotransferase activity"/>
    <property type="evidence" value="ECO:0007669"/>
    <property type="project" value="UniProtKB-EC"/>
</dbReference>
<dbReference type="Gene3D" id="3.90.1150.10">
    <property type="entry name" value="Aspartate Aminotransferase, domain 1"/>
    <property type="match status" value="1"/>
</dbReference>
<comment type="cofactor">
    <cofactor evidence="1">
        <name>pyridoxal 5'-phosphate</name>
        <dbReference type="ChEBI" id="CHEBI:597326"/>
    </cofactor>
</comment>
<evidence type="ECO:0000256" key="6">
    <source>
        <dbReference type="ARBA" id="ARBA00022898"/>
    </source>
</evidence>
<dbReference type="GO" id="GO:0006520">
    <property type="term" value="P:amino acid metabolic process"/>
    <property type="evidence" value="ECO:0007669"/>
    <property type="project" value="InterPro"/>
</dbReference>
<keyword evidence="10" id="KW-1185">Reference proteome</keyword>
<keyword evidence="5 9" id="KW-0808">Transferase</keyword>
<evidence type="ECO:0000256" key="5">
    <source>
        <dbReference type="ARBA" id="ARBA00022679"/>
    </source>
</evidence>
<evidence type="ECO:0000256" key="2">
    <source>
        <dbReference type="ARBA" id="ARBA00007441"/>
    </source>
</evidence>
<dbReference type="Gene3D" id="3.40.640.10">
    <property type="entry name" value="Type I PLP-dependent aspartate aminotransferase-like (Major domain)"/>
    <property type="match status" value="1"/>
</dbReference>
<evidence type="ECO:0000259" key="8">
    <source>
        <dbReference type="Pfam" id="PF00155"/>
    </source>
</evidence>
<dbReference type="Pfam" id="PF00155">
    <property type="entry name" value="Aminotran_1_2"/>
    <property type="match status" value="1"/>
</dbReference>
<proteinExistence type="inferred from homology"/>
<evidence type="ECO:0000256" key="3">
    <source>
        <dbReference type="ARBA" id="ARBA00012753"/>
    </source>
</evidence>
<dbReference type="PANTHER" id="PTHR46383">
    <property type="entry name" value="ASPARTATE AMINOTRANSFERASE"/>
    <property type="match status" value="1"/>
</dbReference>
<dbReference type="GO" id="GO:0030170">
    <property type="term" value="F:pyridoxal phosphate binding"/>
    <property type="evidence" value="ECO:0007669"/>
    <property type="project" value="InterPro"/>
</dbReference>
<dbReference type="InterPro" id="IPR050596">
    <property type="entry name" value="AspAT/PAT-like"/>
</dbReference>
<dbReference type="InterPro" id="IPR015421">
    <property type="entry name" value="PyrdxlP-dep_Trfase_major"/>
</dbReference>
<keyword evidence="6" id="KW-0663">Pyridoxal phosphate</keyword>
<comment type="catalytic activity">
    <reaction evidence="7">
        <text>L-aspartate + 2-oxoglutarate = oxaloacetate + L-glutamate</text>
        <dbReference type="Rhea" id="RHEA:21824"/>
        <dbReference type="ChEBI" id="CHEBI:16452"/>
        <dbReference type="ChEBI" id="CHEBI:16810"/>
        <dbReference type="ChEBI" id="CHEBI:29985"/>
        <dbReference type="ChEBI" id="CHEBI:29991"/>
        <dbReference type="EC" id="2.6.1.1"/>
    </reaction>
</comment>
<evidence type="ECO:0000256" key="4">
    <source>
        <dbReference type="ARBA" id="ARBA00022576"/>
    </source>
</evidence>
<dbReference type="RefSeq" id="WP_312862072.1">
    <property type="nucleotide sequence ID" value="NZ_JACIJD010000040.1"/>
</dbReference>
<keyword evidence="4 9" id="KW-0032">Aminotransferase</keyword>
<accession>A0A840Y8C1</accession>
<dbReference type="EC" id="2.6.1.1" evidence="3"/>
<dbReference type="AlphaFoldDB" id="A0A840Y8C1"/>
<evidence type="ECO:0000256" key="7">
    <source>
        <dbReference type="ARBA" id="ARBA00049185"/>
    </source>
</evidence>
<dbReference type="InterPro" id="IPR015422">
    <property type="entry name" value="PyrdxlP-dep_Trfase_small"/>
</dbReference>
<name>A0A840Y8C1_9PROT</name>
<comment type="caution">
    <text evidence="9">The sequence shown here is derived from an EMBL/GenBank/DDBJ whole genome shotgun (WGS) entry which is preliminary data.</text>
</comment>
<comment type="similarity">
    <text evidence="2">Belongs to the class-I pyridoxal-phosphate-dependent aminotransferase family.</text>
</comment>
<evidence type="ECO:0000313" key="10">
    <source>
        <dbReference type="Proteomes" id="UP000580654"/>
    </source>
</evidence>
<gene>
    <name evidence="9" type="ORF">FHS87_004467</name>
</gene>
<reference evidence="9 10" key="1">
    <citation type="submission" date="2020-08" db="EMBL/GenBank/DDBJ databases">
        <title>Genomic Encyclopedia of Type Strains, Phase IV (KMG-IV): sequencing the most valuable type-strain genomes for metagenomic binning, comparative biology and taxonomic classification.</title>
        <authorList>
            <person name="Goeker M."/>
        </authorList>
    </citation>
    <scope>NUCLEOTIDE SEQUENCE [LARGE SCALE GENOMIC DNA]</scope>
    <source>
        <strain evidence="9 10">DSM 25622</strain>
    </source>
</reference>
<dbReference type="InterPro" id="IPR004839">
    <property type="entry name" value="Aminotransferase_I/II_large"/>
</dbReference>
<organism evidence="9 10">
    <name type="scientific">Muricoccus pecuniae</name>
    <dbReference type="NCBI Taxonomy" id="693023"/>
    <lineage>
        <taxon>Bacteria</taxon>
        <taxon>Pseudomonadati</taxon>
        <taxon>Pseudomonadota</taxon>
        <taxon>Alphaproteobacteria</taxon>
        <taxon>Acetobacterales</taxon>
        <taxon>Roseomonadaceae</taxon>
        <taxon>Muricoccus</taxon>
    </lineage>
</organism>
<protein>
    <recommendedName>
        <fullName evidence="3">aspartate transaminase</fullName>
        <ecNumber evidence="3">2.6.1.1</ecNumber>
    </recommendedName>
</protein>
<feature type="domain" description="Aminotransferase class I/classII large" evidence="8">
    <location>
        <begin position="13"/>
        <end position="303"/>
    </location>
</feature>
<dbReference type="CDD" id="cd00609">
    <property type="entry name" value="AAT_like"/>
    <property type="match status" value="1"/>
</dbReference>
<dbReference type="InterPro" id="IPR015424">
    <property type="entry name" value="PyrdxlP-dep_Trfase"/>
</dbReference>